<comment type="subcellular location">
    <subcellularLocation>
        <location evidence="1">Cell membrane</location>
        <topology evidence="1">Multi-pass membrane protein</topology>
    </subcellularLocation>
</comment>
<dbReference type="PANTHER" id="PTHR30213">
    <property type="entry name" value="INNER MEMBRANE PROTEIN YHJD"/>
    <property type="match status" value="1"/>
</dbReference>
<feature type="transmembrane region" description="Helical" evidence="6">
    <location>
        <begin position="202"/>
        <end position="223"/>
    </location>
</feature>
<evidence type="ECO:0000313" key="7">
    <source>
        <dbReference type="EMBL" id="MFD2111887.1"/>
    </source>
</evidence>
<evidence type="ECO:0000256" key="1">
    <source>
        <dbReference type="ARBA" id="ARBA00004651"/>
    </source>
</evidence>
<protein>
    <submittedName>
        <fullName evidence="7">YhjD/YihY/BrkB family envelope integrity protein</fullName>
    </submittedName>
</protein>
<dbReference type="PANTHER" id="PTHR30213:SF0">
    <property type="entry name" value="UPF0761 MEMBRANE PROTEIN YIHY"/>
    <property type="match status" value="1"/>
</dbReference>
<dbReference type="InterPro" id="IPR036388">
    <property type="entry name" value="WH-like_DNA-bd_sf"/>
</dbReference>
<keyword evidence="3 6" id="KW-0812">Transmembrane</keyword>
<evidence type="ECO:0000256" key="6">
    <source>
        <dbReference type="SAM" id="Phobius"/>
    </source>
</evidence>
<dbReference type="RefSeq" id="WP_386025688.1">
    <property type="nucleotide sequence ID" value="NZ_JBHUHX010000016.1"/>
</dbReference>
<sequence>MNAHSRLAERFDIALWGQPLDGLPDWKVKLIWSGRLLYALAQDMTRSNLSLHAMSLVYTTLLSLVPLLAVSFSVLKGFGVHNQIEPLLGNVLSPLGANGREITTQIIGFVDNMQVGVLGSVGLAMLLYTVISLIQKIEQALNYVWRITDVRPFAQRFPQYLSLLTLGPVLFFSALGLSASLGNNQFVQSVMHMAPMGALMETLSLVAPYLMISLTFAFVYLFVPSTRVHLSSAILGALIAGLLWESVGSFFGKVMAGSTQYTAIYSSLAILILFMIWVYLGWLILLVGTTIAFYHQNPEYLATRDRDTRLSNRVRERLALAIAVSIAERYIKGEPPPNAEMLAKQLRLARNQVVCILQMLQRTDTILPTLPDDPPSYVLARAPEGIGIKDLLDAVRAFEEGNGRYREPAQNEAVRGIESRIDAAITDALRDITLRDLAAAETAATPTSTHP</sequence>
<feature type="transmembrane region" description="Helical" evidence="6">
    <location>
        <begin position="230"/>
        <end position="251"/>
    </location>
</feature>
<feature type="transmembrane region" description="Helical" evidence="6">
    <location>
        <begin position="160"/>
        <end position="182"/>
    </location>
</feature>
<evidence type="ECO:0000256" key="4">
    <source>
        <dbReference type="ARBA" id="ARBA00022989"/>
    </source>
</evidence>
<proteinExistence type="predicted"/>
<evidence type="ECO:0000256" key="5">
    <source>
        <dbReference type="ARBA" id="ARBA00023136"/>
    </source>
</evidence>
<dbReference type="Gene3D" id="1.10.10.10">
    <property type="entry name" value="Winged helix-like DNA-binding domain superfamily/Winged helix DNA-binding domain"/>
    <property type="match status" value="1"/>
</dbReference>
<keyword evidence="4 6" id="KW-1133">Transmembrane helix</keyword>
<organism evidence="7 8">
    <name type="scientific">Thiorhodococcus fuscus</name>
    <dbReference type="NCBI Taxonomy" id="527200"/>
    <lineage>
        <taxon>Bacteria</taxon>
        <taxon>Pseudomonadati</taxon>
        <taxon>Pseudomonadota</taxon>
        <taxon>Gammaproteobacteria</taxon>
        <taxon>Chromatiales</taxon>
        <taxon>Chromatiaceae</taxon>
        <taxon>Thiorhodococcus</taxon>
    </lineage>
</organism>
<dbReference type="InterPro" id="IPR036390">
    <property type="entry name" value="WH_DNA-bd_sf"/>
</dbReference>
<gene>
    <name evidence="7" type="ORF">ACFSJC_08555</name>
</gene>
<name>A0ABW4Y8D0_9GAMM</name>
<dbReference type="Proteomes" id="UP001597337">
    <property type="component" value="Unassembled WGS sequence"/>
</dbReference>
<dbReference type="Pfam" id="PF03631">
    <property type="entry name" value="Virul_fac_BrkB"/>
    <property type="match status" value="1"/>
</dbReference>
<dbReference type="EMBL" id="JBHUHX010000016">
    <property type="protein sequence ID" value="MFD2111887.1"/>
    <property type="molecule type" value="Genomic_DNA"/>
</dbReference>
<feature type="transmembrane region" description="Helical" evidence="6">
    <location>
        <begin position="56"/>
        <end position="75"/>
    </location>
</feature>
<feature type="transmembrane region" description="Helical" evidence="6">
    <location>
        <begin position="263"/>
        <end position="294"/>
    </location>
</feature>
<comment type="caution">
    <text evidence="7">The sequence shown here is derived from an EMBL/GenBank/DDBJ whole genome shotgun (WGS) entry which is preliminary data.</text>
</comment>
<keyword evidence="8" id="KW-1185">Reference proteome</keyword>
<keyword evidence="2" id="KW-1003">Cell membrane</keyword>
<evidence type="ECO:0000313" key="8">
    <source>
        <dbReference type="Proteomes" id="UP001597337"/>
    </source>
</evidence>
<evidence type="ECO:0000256" key="2">
    <source>
        <dbReference type="ARBA" id="ARBA00022475"/>
    </source>
</evidence>
<dbReference type="SUPFAM" id="SSF46785">
    <property type="entry name" value="Winged helix' DNA-binding domain"/>
    <property type="match status" value="1"/>
</dbReference>
<feature type="transmembrane region" description="Helical" evidence="6">
    <location>
        <begin position="115"/>
        <end position="134"/>
    </location>
</feature>
<reference evidence="8" key="1">
    <citation type="journal article" date="2019" name="Int. J. Syst. Evol. Microbiol.">
        <title>The Global Catalogue of Microorganisms (GCM) 10K type strain sequencing project: providing services to taxonomists for standard genome sequencing and annotation.</title>
        <authorList>
            <consortium name="The Broad Institute Genomics Platform"/>
            <consortium name="The Broad Institute Genome Sequencing Center for Infectious Disease"/>
            <person name="Wu L."/>
            <person name="Ma J."/>
        </authorList>
    </citation>
    <scope>NUCLEOTIDE SEQUENCE [LARGE SCALE GENOMIC DNA]</scope>
    <source>
        <strain evidence="8">KACC 12597</strain>
    </source>
</reference>
<keyword evidence="5 6" id="KW-0472">Membrane</keyword>
<evidence type="ECO:0000256" key="3">
    <source>
        <dbReference type="ARBA" id="ARBA00022692"/>
    </source>
</evidence>
<dbReference type="InterPro" id="IPR017039">
    <property type="entry name" value="Virul_fac_BrkB"/>
</dbReference>
<dbReference type="NCBIfam" id="TIGR00765">
    <property type="entry name" value="yihY_not_rbn"/>
    <property type="match status" value="1"/>
</dbReference>
<accession>A0ABW4Y8D0</accession>